<keyword evidence="2" id="KW-1185">Reference proteome</keyword>
<proteinExistence type="predicted"/>
<name>A0A922L7K7_DERFA</name>
<accession>A0A922L7K7</accession>
<organism evidence="1 2">
    <name type="scientific">Dermatophagoides farinae</name>
    <name type="common">American house dust mite</name>
    <dbReference type="NCBI Taxonomy" id="6954"/>
    <lineage>
        <taxon>Eukaryota</taxon>
        <taxon>Metazoa</taxon>
        <taxon>Ecdysozoa</taxon>
        <taxon>Arthropoda</taxon>
        <taxon>Chelicerata</taxon>
        <taxon>Arachnida</taxon>
        <taxon>Acari</taxon>
        <taxon>Acariformes</taxon>
        <taxon>Sarcoptiformes</taxon>
        <taxon>Astigmata</taxon>
        <taxon>Psoroptidia</taxon>
        <taxon>Analgoidea</taxon>
        <taxon>Pyroglyphidae</taxon>
        <taxon>Dermatophagoidinae</taxon>
        <taxon>Dermatophagoides</taxon>
    </lineage>
</organism>
<reference evidence="1" key="2">
    <citation type="journal article" date="2022" name="Res Sq">
        <title>Comparative Genomics Reveals Insights into the Divergent Evolution of Astigmatic Mites and Household Pest Adaptations.</title>
        <authorList>
            <person name="Xiong Q."/>
            <person name="Wan A.T.-Y."/>
            <person name="Liu X.-Y."/>
            <person name="Fung C.S.-H."/>
            <person name="Xiao X."/>
            <person name="Malainual N."/>
            <person name="Hou J."/>
            <person name="Wang L."/>
            <person name="Wang M."/>
            <person name="Yang K."/>
            <person name="Cui Y."/>
            <person name="Leung E."/>
            <person name="Nong W."/>
            <person name="Shin S.-K."/>
            <person name="Au S."/>
            <person name="Jeong K.Y."/>
            <person name="Chew F.T."/>
            <person name="Hui J."/>
            <person name="Leung T.F."/>
            <person name="Tungtrongchitr A."/>
            <person name="Zhong N."/>
            <person name="Liu Z."/>
            <person name="Tsui S."/>
        </authorList>
    </citation>
    <scope>NUCLEOTIDE SEQUENCE</scope>
    <source>
        <strain evidence="1">Derf</strain>
        <tissue evidence="1">Whole organism</tissue>
    </source>
</reference>
<gene>
    <name evidence="1" type="ORF">DERF_000326</name>
</gene>
<evidence type="ECO:0000313" key="2">
    <source>
        <dbReference type="Proteomes" id="UP000790347"/>
    </source>
</evidence>
<dbReference type="AlphaFoldDB" id="A0A922L7K7"/>
<reference evidence="1" key="1">
    <citation type="submission" date="2013-05" db="EMBL/GenBank/DDBJ databases">
        <authorList>
            <person name="Yim A.K.Y."/>
            <person name="Chan T.F."/>
            <person name="Ji K.M."/>
            <person name="Liu X.Y."/>
            <person name="Zhou J.W."/>
            <person name="Li R.Q."/>
            <person name="Yang K.Y."/>
            <person name="Li J."/>
            <person name="Li M."/>
            <person name="Law P.T.W."/>
            <person name="Wu Y.L."/>
            <person name="Cai Z.L."/>
            <person name="Qin H."/>
            <person name="Bao Y."/>
            <person name="Leung R.K.K."/>
            <person name="Ng P.K.S."/>
            <person name="Zou J."/>
            <person name="Zhong X.J."/>
            <person name="Ran P.X."/>
            <person name="Zhong N.S."/>
            <person name="Liu Z.G."/>
            <person name="Tsui S.K.W."/>
        </authorList>
    </citation>
    <scope>NUCLEOTIDE SEQUENCE</scope>
    <source>
        <strain evidence="1">Derf</strain>
        <tissue evidence="1">Whole organism</tissue>
    </source>
</reference>
<comment type="caution">
    <text evidence="1">The sequence shown here is derived from an EMBL/GenBank/DDBJ whole genome shotgun (WGS) entry which is preliminary data.</text>
</comment>
<dbReference type="Proteomes" id="UP000790347">
    <property type="component" value="Unassembled WGS sequence"/>
</dbReference>
<evidence type="ECO:0000313" key="1">
    <source>
        <dbReference type="EMBL" id="KAH9526226.1"/>
    </source>
</evidence>
<dbReference type="EMBL" id="ASGP02000001">
    <property type="protein sequence ID" value="KAH9526226.1"/>
    <property type="molecule type" value="Genomic_DNA"/>
</dbReference>
<sequence>MWLPMSLPMDAADVDDDWCLALGFELIDEPVDLSSMSDDPEIRAPLELAAAGADADNAGLAATNDWYAVERPSTIGRRYWYTIRITDGMSNI</sequence>
<protein>
    <submittedName>
        <fullName evidence="1">Uncharacterized protein</fullName>
    </submittedName>
</protein>